<dbReference type="GO" id="GO:0003677">
    <property type="term" value="F:DNA binding"/>
    <property type="evidence" value="ECO:0007669"/>
    <property type="project" value="InterPro"/>
</dbReference>
<dbReference type="Pfam" id="PF01541">
    <property type="entry name" value="GIY-YIG"/>
    <property type="match status" value="1"/>
</dbReference>
<evidence type="ECO:0000256" key="1">
    <source>
        <dbReference type="ARBA" id="ARBA00025483"/>
    </source>
</evidence>
<dbReference type="Gene3D" id="3.30.420.10">
    <property type="entry name" value="Ribonuclease H-like superfamily/Ribonuclease H"/>
    <property type="match status" value="1"/>
</dbReference>
<dbReference type="InterPro" id="IPR013520">
    <property type="entry name" value="Ribonucl_H"/>
</dbReference>
<dbReference type="PANTHER" id="PTHR30231">
    <property type="entry name" value="DNA POLYMERASE III SUBUNIT EPSILON"/>
    <property type="match status" value="1"/>
</dbReference>
<comment type="caution">
    <text evidence="4">The sequence shown here is derived from an EMBL/GenBank/DDBJ whole genome shotgun (WGS) entry which is preliminary data.</text>
</comment>
<dbReference type="SUPFAM" id="SSF82771">
    <property type="entry name" value="GIY-YIG endonuclease"/>
    <property type="match status" value="1"/>
</dbReference>
<dbReference type="GO" id="GO:0003887">
    <property type="term" value="F:DNA-directed DNA polymerase activity"/>
    <property type="evidence" value="ECO:0007669"/>
    <property type="project" value="InterPro"/>
</dbReference>
<dbReference type="GO" id="GO:0006289">
    <property type="term" value="P:nucleotide-excision repair"/>
    <property type="evidence" value="ECO:0007669"/>
    <property type="project" value="InterPro"/>
</dbReference>
<dbReference type="Proteomes" id="UP000244225">
    <property type="component" value="Unassembled WGS sequence"/>
</dbReference>
<feature type="domain" description="GIY-YIG" evidence="3">
    <location>
        <begin position="245"/>
        <end position="323"/>
    </location>
</feature>
<dbReference type="SUPFAM" id="SSF53098">
    <property type="entry name" value="Ribonuclease H-like"/>
    <property type="match status" value="1"/>
</dbReference>
<dbReference type="GO" id="GO:0045004">
    <property type="term" value="P:DNA replication proofreading"/>
    <property type="evidence" value="ECO:0007669"/>
    <property type="project" value="TreeGrafter"/>
</dbReference>
<evidence type="ECO:0000259" key="3">
    <source>
        <dbReference type="PROSITE" id="PS50164"/>
    </source>
</evidence>
<dbReference type="SMART" id="SM00479">
    <property type="entry name" value="EXOIII"/>
    <property type="match status" value="1"/>
</dbReference>
<evidence type="ECO:0000313" key="4">
    <source>
        <dbReference type="EMBL" id="PTX20036.1"/>
    </source>
</evidence>
<organism evidence="4 5">
    <name type="scientific">Pontibacter mucosus</name>
    <dbReference type="NCBI Taxonomy" id="1649266"/>
    <lineage>
        <taxon>Bacteria</taxon>
        <taxon>Pseudomonadati</taxon>
        <taxon>Bacteroidota</taxon>
        <taxon>Cytophagia</taxon>
        <taxon>Cytophagales</taxon>
        <taxon>Hymenobacteraceae</taxon>
        <taxon>Pontibacter</taxon>
    </lineage>
</organism>
<dbReference type="GO" id="GO:0005829">
    <property type="term" value="C:cytosol"/>
    <property type="evidence" value="ECO:0007669"/>
    <property type="project" value="TreeGrafter"/>
</dbReference>
<protein>
    <submittedName>
        <fullName evidence="4">DNA polymerase-3 subunit epsilon</fullName>
    </submittedName>
</protein>
<dbReference type="PROSITE" id="PS50164">
    <property type="entry name" value="GIY_YIG"/>
    <property type="match status" value="1"/>
</dbReference>
<evidence type="ECO:0000313" key="5">
    <source>
        <dbReference type="Proteomes" id="UP000244225"/>
    </source>
</evidence>
<dbReference type="Pfam" id="PF00929">
    <property type="entry name" value="RNase_T"/>
    <property type="match status" value="1"/>
</dbReference>
<name>A0A2T5YL38_9BACT</name>
<dbReference type="EMBL" id="QBKI01000003">
    <property type="protein sequence ID" value="PTX20036.1"/>
    <property type="molecule type" value="Genomic_DNA"/>
</dbReference>
<dbReference type="InterPro" id="IPR035901">
    <property type="entry name" value="GIY-YIG_endonuc_sf"/>
</dbReference>
<dbReference type="InterPro" id="IPR036397">
    <property type="entry name" value="RNaseH_sf"/>
</dbReference>
<dbReference type="FunFam" id="3.30.420.10:FF:000045">
    <property type="entry name" value="3'-5' exonuclease DinG"/>
    <property type="match status" value="1"/>
</dbReference>
<accession>A0A2T5YL38</accession>
<evidence type="ECO:0000256" key="2">
    <source>
        <dbReference type="ARBA" id="ARBA00026073"/>
    </source>
</evidence>
<dbReference type="PANTHER" id="PTHR30231:SF41">
    <property type="entry name" value="DNA POLYMERASE III SUBUNIT EPSILON"/>
    <property type="match status" value="1"/>
</dbReference>
<dbReference type="NCBIfam" id="TIGR00573">
    <property type="entry name" value="dnaq"/>
    <property type="match status" value="1"/>
</dbReference>
<dbReference type="SMART" id="SM00465">
    <property type="entry name" value="GIYc"/>
    <property type="match status" value="1"/>
</dbReference>
<comment type="subunit">
    <text evidence="2">DNA polymerase III contains a core (composed of alpha, epsilon and theta chains) that associates with a tau subunit. This core dimerizes to form the POLIII' complex. PolIII' associates with the gamma complex (composed of gamma, delta, delta', psi and chi chains) and with the beta chain to form the complete DNA polymerase III complex.</text>
</comment>
<proteinExistence type="predicted"/>
<sequence length="510" mass="58108">MQRKRTERHLKRITKNIGLEQGPLANASGPDEHDLNQSNLYAIVDIETTGGQPHQDKITEIAIFIHDGEKVVDKYHTLINPERPIPFFITQLTGIKDDMVQDAPKFYEVAKDIVEFTEGKVFVAHNVRFDYSFIKKEFADLGFTFQRKTLCTVRLSRSLMPGLPSYSLGKLCQSIDIPLSQRHRAIGDAEATAILFDRLIKINRPVVDGNMNMAAEHTTQVLKQEIKTSLLPPAITKEKVDALPMVPGVYYFHNEQGEVIYVGKSINIRKRIIQHFNIDYKSRKSLNFKNSIADITYELLGNELAALLYESAEIKRLKPQYNRQQRRSVFNTGIFSYTDSDGYKRLTFGTIDKAENISMTPIIALSNHYKAKGFLFHKVAKYNLCQKLCDLYKTNGACFDYQVHQCSGACIGKESPEEYNRRVDEAIDSFTYEHNSFVILGKGREPGERSVVVVEHGTYLGLGFVDDTFSASSLGDFKGAIQRYNDNKDVQQIIRNHMRGKHKDKVLIFD</sequence>
<comment type="function">
    <text evidence="1">DNA polymerase III is a complex, multichain enzyme responsible for most of the replicative synthesis in bacteria. The epsilon subunit contain the editing function and is a proofreading 3'-5' exonuclease.</text>
</comment>
<dbReference type="InterPro" id="IPR006054">
    <property type="entry name" value="DnaQ"/>
</dbReference>
<dbReference type="GO" id="GO:0008408">
    <property type="term" value="F:3'-5' exonuclease activity"/>
    <property type="evidence" value="ECO:0007669"/>
    <property type="project" value="TreeGrafter"/>
</dbReference>
<dbReference type="CDD" id="cd10434">
    <property type="entry name" value="GIY-YIG_UvrC_Cho"/>
    <property type="match status" value="1"/>
</dbReference>
<dbReference type="AlphaFoldDB" id="A0A2T5YL38"/>
<dbReference type="Gene3D" id="3.40.1440.10">
    <property type="entry name" value="GIY-YIG endonuclease"/>
    <property type="match status" value="1"/>
</dbReference>
<dbReference type="InterPro" id="IPR012337">
    <property type="entry name" value="RNaseH-like_sf"/>
</dbReference>
<keyword evidence="5" id="KW-1185">Reference proteome</keyword>
<gene>
    <name evidence="4" type="ORF">C8N40_103108</name>
</gene>
<dbReference type="InterPro" id="IPR047296">
    <property type="entry name" value="GIY-YIG_UvrC_Cho"/>
</dbReference>
<dbReference type="InterPro" id="IPR000305">
    <property type="entry name" value="GIY-YIG_endonuc"/>
</dbReference>
<reference evidence="4 5" key="1">
    <citation type="submission" date="2018-04" db="EMBL/GenBank/DDBJ databases">
        <title>Genomic Encyclopedia of Archaeal and Bacterial Type Strains, Phase II (KMG-II): from individual species to whole genera.</title>
        <authorList>
            <person name="Goeker M."/>
        </authorList>
    </citation>
    <scope>NUCLEOTIDE SEQUENCE [LARGE SCALE GENOMIC DNA]</scope>
    <source>
        <strain evidence="4 5">DSM 100162</strain>
    </source>
</reference>
<dbReference type="CDD" id="cd06127">
    <property type="entry name" value="DEDDh"/>
    <property type="match status" value="1"/>
</dbReference>